<evidence type="ECO:0000313" key="11">
    <source>
        <dbReference type="Proteomes" id="UP001519460"/>
    </source>
</evidence>
<dbReference type="CDD" id="cd09171">
    <property type="entry name" value="PLDc_vPLD6_like"/>
    <property type="match status" value="1"/>
</dbReference>
<evidence type="ECO:0000256" key="3">
    <source>
        <dbReference type="ARBA" id="ARBA00023098"/>
    </source>
</evidence>
<dbReference type="PANTHER" id="PTHR43856">
    <property type="entry name" value="CARDIOLIPIN HYDROLASE"/>
    <property type="match status" value="1"/>
</dbReference>
<dbReference type="PROSITE" id="PS50035">
    <property type="entry name" value="PLD"/>
    <property type="match status" value="1"/>
</dbReference>
<evidence type="ECO:0000256" key="7">
    <source>
        <dbReference type="PROSITE-ProRule" id="PRU00723"/>
    </source>
</evidence>
<dbReference type="Gene3D" id="3.30.870.10">
    <property type="entry name" value="Endonuclease Chain A"/>
    <property type="match status" value="1"/>
</dbReference>
<dbReference type="SUPFAM" id="SSF56024">
    <property type="entry name" value="Phospholipase D/nuclease"/>
    <property type="match status" value="1"/>
</dbReference>
<feature type="zinc finger region" description="C3H1-type" evidence="7">
    <location>
        <begin position="54"/>
        <end position="82"/>
    </location>
</feature>
<keyword evidence="1" id="KW-0378">Hydrolase</keyword>
<evidence type="ECO:0000259" key="8">
    <source>
        <dbReference type="PROSITE" id="PS50035"/>
    </source>
</evidence>
<evidence type="ECO:0000256" key="1">
    <source>
        <dbReference type="ARBA" id="ARBA00022801"/>
    </source>
</evidence>
<comment type="similarity">
    <text evidence="4">Belongs to the phospholipase D family. MitoPLD/Zucchini subfamily.</text>
</comment>
<evidence type="ECO:0000256" key="4">
    <source>
        <dbReference type="ARBA" id="ARBA00038012"/>
    </source>
</evidence>
<keyword evidence="11" id="KW-1185">Reference proteome</keyword>
<evidence type="ECO:0000259" key="9">
    <source>
        <dbReference type="PROSITE" id="PS50103"/>
    </source>
</evidence>
<dbReference type="Pfam" id="PF13091">
    <property type="entry name" value="PLDc_2"/>
    <property type="match status" value="1"/>
</dbReference>
<gene>
    <name evidence="10" type="ORF">BaRGS_00000706</name>
</gene>
<proteinExistence type="inferred from homology"/>
<protein>
    <recommendedName>
        <fullName evidence="5">Mitochondrial cardiolipin hydrolase</fullName>
    </recommendedName>
    <alternativeName>
        <fullName evidence="6">Mitochondrial phospholipase</fullName>
    </alternativeName>
</protein>
<dbReference type="GO" id="GO:0016042">
    <property type="term" value="P:lipid catabolic process"/>
    <property type="evidence" value="ECO:0007669"/>
    <property type="project" value="UniProtKB-KW"/>
</dbReference>
<reference evidence="10 11" key="1">
    <citation type="journal article" date="2023" name="Sci. Data">
        <title>Genome assembly of the Korean intertidal mud-creeper Batillaria attramentaria.</title>
        <authorList>
            <person name="Patra A.K."/>
            <person name="Ho P.T."/>
            <person name="Jun S."/>
            <person name="Lee S.J."/>
            <person name="Kim Y."/>
            <person name="Won Y.J."/>
        </authorList>
    </citation>
    <scope>NUCLEOTIDE SEQUENCE [LARGE SCALE GENOMIC DNA]</scope>
    <source>
        <strain evidence="10">Wonlab-2016</strain>
    </source>
</reference>
<evidence type="ECO:0000256" key="2">
    <source>
        <dbReference type="ARBA" id="ARBA00022963"/>
    </source>
</evidence>
<accession>A0ABD0M8L9</accession>
<sequence>MNSFLKGSIGTLALFVLSEIGYRMYLRWKNRSLKSTDKSESRKDGDVMEVFFFPDKEIPCKVHFLSETRCFKDSCKYSHRKTSLSELYRYLGSCRRSMDVCVFVMTCVDLADIVVSMRQRGVAVRVITDDEQEKITGSQIWRLRKEGICVRTDHSSNFMHHKFVVVDDQLLINGSFNWTRNAITGNQENVIVTNHTRVVGAFKAEFEKLWEQFDPKNHFESKLNA</sequence>
<keyword evidence="2" id="KW-0442">Lipid degradation</keyword>
<dbReference type="InterPro" id="IPR051406">
    <property type="entry name" value="PLD_domain"/>
</dbReference>
<keyword evidence="7" id="KW-0863">Zinc-finger</keyword>
<evidence type="ECO:0000256" key="5">
    <source>
        <dbReference type="ARBA" id="ARBA00040549"/>
    </source>
</evidence>
<evidence type="ECO:0000256" key="6">
    <source>
        <dbReference type="ARBA" id="ARBA00043167"/>
    </source>
</evidence>
<dbReference type="AlphaFoldDB" id="A0ABD0M8L9"/>
<dbReference type="InterPro" id="IPR025202">
    <property type="entry name" value="PLD-like_dom"/>
</dbReference>
<dbReference type="InterPro" id="IPR001736">
    <property type="entry name" value="PLipase_D/transphosphatidylase"/>
</dbReference>
<comment type="caution">
    <text evidence="10">The sequence shown here is derived from an EMBL/GenBank/DDBJ whole genome shotgun (WGS) entry which is preliminary data.</text>
</comment>
<dbReference type="Proteomes" id="UP001519460">
    <property type="component" value="Unassembled WGS sequence"/>
</dbReference>
<dbReference type="InterPro" id="IPR000571">
    <property type="entry name" value="Znf_CCCH"/>
</dbReference>
<feature type="domain" description="PLD phosphodiesterase" evidence="8">
    <location>
        <begin position="155"/>
        <end position="182"/>
    </location>
</feature>
<name>A0ABD0M8L9_9CAEN</name>
<dbReference type="GO" id="GO:0008270">
    <property type="term" value="F:zinc ion binding"/>
    <property type="evidence" value="ECO:0007669"/>
    <property type="project" value="UniProtKB-KW"/>
</dbReference>
<dbReference type="PROSITE" id="PS50103">
    <property type="entry name" value="ZF_C3H1"/>
    <property type="match status" value="1"/>
</dbReference>
<keyword evidence="7" id="KW-0862">Zinc</keyword>
<evidence type="ECO:0000313" key="10">
    <source>
        <dbReference type="EMBL" id="KAK7507741.1"/>
    </source>
</evidence>
<dbReference type="SMART" id="SM00155">
    <property type="entry name" value="PLDc"/>
    <property type="match status" value="1"/>
</dbReference>
<organism evidence="10 11">
    <name type="scientific">Batillaria attramentaria</name>
    <dbReference type="NCBI Taxonomy" id="370345"/>
    <lineage>
        <taxon>Eukaryota</taxon>
        <taxon>Metazoa</taxon>
        <taxon>Spiralia</taxon>
        <taxon>Lophotrochozoa</taxon>
        <taxon>Mollusca</taxon>
        <taxon>Gastropoda</taxon>
        <taxon>Caenogastropoda</taxon>
        <taxon>Sorbeoconcha</taxon>
        <taxon>Cerithioidea</taxon>
        <taxon>Batillariidae</taxon>
        <taxon>Batillaria</taxon>
    </lineage>
</organism>
<dbReference type="EMBL" id="JACVVK020000003">
    <property type="protein sequence ID" value="KAK7507741.1"/>
    <property type="molecule type" value="Genomic_DNA"/>
</dbReference>
<feature type="domain" description="C3H1-type" evidence="9">
    <location>
        <begin position="54"/>
        <end position="82"/>
    </location>
</feature>
<dbReference type="GO" id="GO:0016787">
    <property type="term" value="F:hydrolase activity"/>
    <property type="evidence" value="ECO:0007669"/>
    <property type="project" value="UniProtKB-KW"/>
</dbReference>
<keyword evidence="3" id="KW-0443">Lipid metabolism</keyword>
<dbReference type="PANTHER" id="PTHR43856:SF1">
    <property type="entry name" value="MITOCHONDRIAL CARDIOLIPIN HYDROLASE"/>
    <property type="match status" value="1"/>
</dbReference>
<keyword evidence="7" id="KW-0479">Metal-binding</keyword>